<keyword evidence="2" id="KW-0378">Hydrolase</keyword>
<accession>H6NM32</accession>
<gene>
    <name evidence="2" type="ORF">PM3016_5772</name>
</gene>
<evidence type="ECO:0000313" key="3">
    <source>
        <dbReference type="Proteomes" id="UP000007523"/>
    </source>
</evidence>
<dbReference type="InterPro" id="IPR000073">
    <property type="entry name" value="AB_hydrolase_1"/>
</dbReference>
<dbReference type="EMBL" id="CP003235">
    <property type="protein sequence ID" value="AFC32450.1"/>
    <property type="molecule type" value="Genomic_DNA"/>
</dbReference>
<dbReference type="AlphaFoldDB" id="H6NM32"/>
<dbReference type="SUPFAM" id="SSF53474">
    <property type="entry name" value="alpha/beta-Hydrolases"/>
    <property type="match status" value="1"/>
</dbReference>
<evidence type="ECO:0000313" key="2">
    <source>
        <dbReference type="EMBL" id="AFC32450.1"/>
    </source>
</evidence>
<feature type="domain" description="AB hydrolase-1" evidence="1">
    <location>
        <begin position="30"/>
        <end position="132"/>
    </location>
</feature>
<dbReference type="PRINTS" id="PR00111">
    <property type="entry name" value="ABHYDROLASE"/>
</dbReference>
<sequence>MQMQMQTQVKQVELNGLLFQYRETGKISSPPIIALHAMGMTAETWDEAAAVLGETHRVLALNQRGHGGSARTGSYTFELMCEDMLAFADRMGLERFILLGHSMGGTVSYLFSQTYPSRVERLLVEDTPPPFAGKRFDIPPEPSEPLPFDWAVVPSIIGQLNEPDPQWWARLPAIQAPTLIIGGGVSSPIPQDKLKEVSGLIPICKLVTVDGGGHHVHSTRLPAFLAAVQSFLKDEPV</sequence>
<protein>
    <submittedName>
        <fullName evidence="2">Putative hydrolase</fullName>
    </submittedName>
</protein>
<name>H6NM32_9BACL</name>
<proteinExistence type="predicted"/>
<dbReference type="RefSeq" id="WP_014371780.1">
    <property type="nucleotide sequence ID" value="NC_016935.1"/>
</dbReference>
<evidence type="ECO:0000259" key="1">
    <source>
        <dbReference type="Pfam" id="PF00561"/>
    </source>
</evidence>
<dbReference type="InterPro" id="IPR050266">
    <property type="entry name" value="AB_hydrolase_sf"/>
</dbReference>
<dbReference type="Pfam" id="PF00561">
    <property type="entry name" value="Abhydrolase_1"/>
    <property type="match status" value="1"/>
</dbReference>
<organism evidence="2 3">
    <name type="scientific">Paenibacillus mucilaginosus 3016</name>
    <dbReference type="NCBI Taxonomy" id="1116391"/>
    <lineage>
        <taxon>Bacteria</taxon>
        <taxon>Bacillati</taxon>
        <taxon>Bacillota</taxon>
        <taxon>Bacilli</taxon>
        <taxon>Bacillales</taxon>
        <taxon>Paenibacillaceae</taxon>
        <taxon>Paenibacillus</taxon>
    </lineage>
</organism>
<dbReference type="PANTHER" id="PTHR43798:SF33">
    <property type="entry name" value="HYDROLASE, PUTATIVE (AFU_ORTHOLOGUE AFUA_2G14860)-RELATED"/>
    <property type="match status" value="1"/>
</dbReference>
<dbReference type="GO" id="GO:0016787">
    <property type="term" value="F:hydrolase activity"/>
    <property type="evidence" value="ECO:0007669"/>
    <property type="project" value="UniProtKB-KW"/>
</dbReference>
<dbReference type="Proteomes" id="UP000007523">
    <property type="component" value="Chromosome"/>
</dbReference>
<dbReference type="KEGG" id="pmq:PM3016_5772"/>
<reference evidence="2 3" key="1">
    <citation type="journal article" date="2012" name="J. Bacteriol.">
        <title>Complete Genome Sequence of Paenibacillus mucilaginosus 3016, a Bacterium Functional as Microbial Fertilizer.</title>
        <authorList>
            <person name="Ma M."/>
            <person name="Wang Z."/>
            <person name="Li L."/>
            <person name="Jiang X."/>
            <person name="Guan D."/>
            <person name="Cao F."/>
            <person name="Chen H."/>
            <person name="Wang X."/>
            <person name="Shen D."/>
            <person name="Du B."/>
            <person name="Li J."/>
        </authorList>
    </citation>
    <scope>NUCLEOTIDE SEQUENCE [LARGE SCALE GENOMIC DNA]</scope>
    <source>
        <strain evidence="2 3">3016</strain>
    </source>
</reference>
<keyword evidence="3" id="KW-1185">Reference proteome</keyword>
<dbReference type="PANTHER" id="PTHR43798">
    <property type="entry name" value="MONOACYLGLYCEROL LIPASE"/>
    <property type="match status" value="1"/>
</dbReference>
<dbReference type="HOGENOM" id="CLU_020336_50_4_9"/>
<dbReference type="Gene3D" id="3.40.50.1820">
    <property type="entry name" value="alpha/beta hydrolase"/>
    <property type="match status" value="1"/>
</dbReference>
<dbReference type="InterPro" id="IPR029058">
    <property type="entry name" value="AB_hydrolase_fold"/>
</dbReference>
<dbReference type="STRING" id="1116391.PM3016_5772"/>
<dbReference type="GO" id="GO:0016020">
    <property type="term" value="C:membrane"/>
    <property type="evidence" value="ECO:0007669"/>
    <property type="project" value="TreeGrafter"/>
</dbReference>